<protein>
    <submittedName>
        <fullName evidence="1">Uncharacterized protein</fullName>
    </submittedName>
</protein>
<dbReference type="EMBL" id="JABAYA010000081">
    <property type="protein sequence ID" value="KAF7726235.1"/>
    <property type="molecule type" value="Genomic_DNA"/>
</dbReference>
<proteinExistence type="predicted"/>
<sequence length="758" mass="86891">MSSQNVLINSVKSTIQERRRVNEQTNLDANHPVWDLLQEEHFQLLDHLIRKPLLFNPFRYPNVLGAVDDIEEQIDQAPATRYYIRRSLHDKQQLQDMLSVYTEQFPADRAWSERCTQAVMSILPIEGVSLLYAGTTKAASPSERLSDDLAVLSGSRFTNWNRANHHDWEVYEILGIRLNAVANATISRRVLEGLLEDIFIKAIGPVALNSANGGELIDWEPSTELRQAARRIFQEIPINTGLQVQVLRAESLHQNIRRHFEDLARFLQFTPFQVPSTGLIDVVAQQAVPQQVNRNVLSVFVAKEITRESMIHQRSFWSEDSGNGPTFFKYVCNMVEHDAGYHTAYQYRGFVDLFPFSSDEIMQVGIPYTARYLRIVRPIIIASLSKRVFSAFHLDLFRTSWIGSADTVINFLRGLYSPNNMASLGSLVDTAHASTATFTPYTAYIGSVAIVSYGPEDTDLALLLPIRHPGSLKYDPSTQKLEAKEIFLALCCLNVLETIVKHRLSYQARPNSASELETWLQDIRRQYDTTVQSNGLMQQLNDVKRAIFDLEQVTTSTQMISARRRQEESSSATKERSSLMARYSKPFLGAPNSVERRRQFYRLRDEETTRLERGLAYSRIPCPAEMEPLTEEYETWFLRQRYAAISCRRCTAADVTENAKKRVHDTIAQLASEQSWIEITEMFKKAKCSFCNQSFVKFKNTVHRCEEFNGRRMTSSADGLHYFRVLYPHDIIDDTGFDLNLDEFEQLTMHDAAEILNE</sequence>
<comment type="caution">
    <text evidence="1">The sequence shown here is derived from an EMBL/GenBank/DDBJ whole genome shotgun (WGS) entry which is preliminary data.</text>
</comment>
<dbReference type="OrthoDB" id="2275372at2759"/>
<evidence type="ECO:0000313" key="1">
    <source>
        <dbReference type="EMBL" id="KAF7726235.1"/>
    </source>
</evidence>
<name>A0A8H7BMJ5_9FUNG</name>
<reference evidence="1" key="1">
    <citation type="submission" date="2020-01" db="EMBL/GenBank/DDBJ databases">
        <title>Genome Sequencing of Three Apophysomyces-Like Fungal Strains Confirms a Novel Fungal Genus in the Mucoromycota with divergent Burkholderia-like Endosymbiotic Bacteria.</title>
        <authorList>
            <person name="Stajich J.E."/>
            <person name="Macias A.M."/>
            <person name="Carter-House D."/>
            <person name="Lovett B."/>
            <person name="Kasson L.R."/>
            <person name="Berry K."/>
            <person name="Grigoriev I."/>
            <person name="Chang Y."/>
            <person name="Spatafora J."/>
            <person name="Kasson M.T."/>
        </authorList>
    </citation>
    <scope>NUCLEOTIDE SEQUENCE</scope>
    <source>
        <strain evidence="1">NRRL A-21654</strain>
    </source>
</reference>
<dbReference type="Proteomes" id="UP000605846">
    <property type="component" value="Unassembled WGS sequence"/>
</dbReference>
<dbReference type="AlphaFoldDB" id="A0A8H7BMJ5"/>
<evidence type="ECO:0000313" key="2">
    <source>
        <dbReference type="Proteomes" id="UP000605846"/>
    </source>
</evidence>
<accession>A0A8H7BMJ5</accession>
<organism evidence="1 2">
    <name type="scientific">Apophysomyces ossiformis</name>
    <dbReference type="NCBI Taxonomy" id="679940"/>
    <lineage>
        <taxon>Eukaryota</taxon>
        <taxon>Fungi</taxon>
        <taxon>Fungi incertae sedis</taxon>
        <taxon>Mucoromycota</taxon>
        <taxon>Mucoromycotina</taxon>
        <taxon>Mucoromycetes</taxon>
        <taxon>Mucorales</taxon>
        <taxon>Mucorineae</taxon>
        <taxon>Mucoraceae</taxon>
        <taxon>Apophysomyces</taxon>
    </lineage>
</organism>
<gene>
    <name evidence="1" type="ORF">EC973_008944</name>
</gene>
<keyword evidence="2" id="KW-1185">Reference proteome</keyword>